<dbReference type="Proteomes" id="UP001432062">
    <property type="component" value="Chromosome"/>
</dbReference>
<keyword evidence="3" id="KW-1185">Reference proteome</keyword>
<evidence type="ECO:0000259" key="1">
    <source>
        <dbReference type="PROSITE" id="PS50943"/>
    </source>
</evidence>
<dbReference type="Gene3D" id="3.30.450.180">
    <property type="match status" value="1"/>
</dbReference>
<dbReference type="EMBL" id="CP109441">
    <property type="protein sequence ID" value="WUV46766.1"/>
    <property type="molecule type" value="Genomic_DNA"/>
</dbReference>
<feature type="domain" description="HTH cro/C1-type" evidence="1">
    <location>
        <begin position="45"/>
        <end position="80"/>
    </location>
</feature>
<dbReference type="SUPFAM" id="SSF47413">
    <property type="entry name" value="lambda repressor-like DNA-binding domains"/>
    <property type="match status" value="1"/>
</dbReference>
<organism evidence="2 3">
    <name type="scientific">Nocardia vinacea</name>
    <dbReference type="NCBI Taxonomy" id="96468"/>
    <lineage>
        <taxon>Bacteria</taxon>
        <taxon>Bacillati</taxon>
        <taxon>Actinomycetota</taxon>
        <taxon>Actinomycetes</taxon>
        <taxon>Mycobacteriales</taxon>
        <taxon>Nocardiaceae</taxon>
        <taxon>Nocardia</taxon>
    </lineage>
</organism>
<dbReference type="PROSITE" id="PS50943">
    <property type="entry name" value="HTH_CROC1"/>
    <property type="match status" value="1"/>
</dbReference>
<dbReference type="RefSeq" id="WP_329410819.1">
    <property type="nucleotide sequence ID" value="NZ_CP109441.1"/>
</dbReference>
<name>A0ABZ1YX75_9NOCA</name>
<sequence>MNRNTRSHRDRRRRPLARIPTLPETLWLSRDHLRLSRVAAHKRHGISPSYLRQLEVGERIPSPETLFKLITGYGLSDGQARHIRELRYPAEDLPPTDKLRQSVHENVALRNHIQDLEGRGVLAAYVDPMWNILLATTEFRSGMPGLEDSECIPVWLFSPIAKTIVIDWEREAAHSVATIKGVLGRYRDSEQAHVLLRKLRSHNDFHHL</sequence>
<evidence type="ECO:0000313" key="3">
    <source>
        <dbReference type="Proteomes" id="UP001432062"/>
    </source>
</evidence>
<evidence type="ECO:0000313" key="2">
    <source>
        <dbReference type="EMBL" id="WUV46766.1"/>
    </source>
</evidence>
<dbReference type="Gene3D" id="1.10.260.40">
    <property type="entry name" value="lambda repressor-like DNA-binding domains"/>
    <property type="match status" value="1"/>
</dbReference>
<dbReference type="InterPro" id="IPR010982">
    <property type="entry name" value="Lambda_DNA-bd_dom_sf"/>
</dbReference>
<dbReference type="CDD" id="cd00093">
    <property type="entry name" value="HTH_XRE"/>
    <property type="match status" value="1"/>
</dbReference>
<protein>
    <submittedName>
        <fullName evidence="2">Helix-turn-helix domain-containing protein</fullName>
    </submittedName>
</protein>
<accession>A0ABZ1YX75</accession>
<dbReference type="Pfam" id="PF01381">
    <property type="entry name" value="HTH_3"/>
    <property type="match status" value="1"/>
</dbReference>
<dbReference type="InterPro" id="IPR001387">
    <property type="entry name" value="Cro/C1-type_HTH"/>
</dbReference>
<gene>
    <name evidence="2" type="ORF">OG563_00435</name>
</gene>
<proteinExistence type="predicted"/>
<reference evidence="2" key="1">
    <citation type="submission" date="2022-10" db="EMBL/GenBank/DDBJ databases">
        <title>The complete genomes of actinobacterial strains from the NBC collection.</title>
        <authorList>
            <person name="Joergensen T.S."/>
            <person name="Alvarez Arevalo M."/>
            <person name="Sterndorff E.B."/>
            <person name="Faurdal D."/>
            <person name="Vuksanovic O."/>
            <person name="Mourched A.-S."/>
            <person name="Charusanti P."/>
            <person name="Shaw S."/>
            <person name="Blin K."/>
            <person name="Weber T."/>
        </authorList>
    </citation>
    <scope>NUCLEOTIDE SEQUENCE</scope>
    <source>
        <strain evidence="2">NBC_01482</strain>
    </source>
</reference>